<keyword evidence="3" id="KW-1185">Reference proteome</keyword>
<accession>A0A3L6SLD2</accession>
<dbReference type="Proteomes" id="UP000275267">
    <property type="component" value="Unassembled WGS sequence"/>
</dbReference>
<dbReference type="EMBL" id="PQIB02000004">
    <property type="protein sequence ID" value="RLN23406.1"/>
    <property type="molecule type" value="Genomic_DNA"/>
</dbReference>
<comment type="caution">
    <text evidence="2">The sequence shown here is derived from an EMBL/GenBank/DDBJ whole genome shotgun (WGS) entry which is preliminary data.</text>
</comment>
<evidence type="ECO:0000256" key="1">
    <source>
        <dbReference type="SAM" id="MobiDB-lite"/>
    </source>
</evidence>
<feature type="region of interest" description="Disordered" evidence="1">
    <location>
        <begin position="1"/>
        <end position="34"/>
    </location>
</feature>
<name>A0A3L6SLD2_PANMI</name>
<protein>
    <submittedName>
        <fullName evidence="2">Uncharacterized protein</fullName>
    </submittedName>
</protein>
<reference evidence="3" key="1">
    <citation type="journal article" date="2019" name="Nat. Commun.">
        <title>The genome of broomcorn millet.</title>
        <authorList>
            <person name="Zou C."/>
            <person name="Miki D."/>
            <person name="Li D."/>
            <person name="Tang Q."/>
            <person name="Xiao L."/>
            <person name="Rajput S."/>
            <person name="Deng P."/>
            <person name="Jia W."/>
            <person name="Huang R."/>
            <person name="Zhang M."/>
            <person name="Sun Y."/>
            <person name="Hu J."/>
            <person name="Fu X."/>
            <person name="Schnable P.S."/>
            <person name="Li F."/>
            <person name="Zhang H."/>
            <person name="Feng B."/>
            <person name="Zhu X."/>
            <person name="Liu R."/>
            <person name="Schnable J.C."/>
            <person name="Zhu J.-K."/>
            <person name="Zhang H."/>
        </authorList>
    </citation>
    <scope>NUCLEOTIDE SEQUENCE [LARGE SCALE GENOMIC DNA]</scope>
</reference>
<evidence type="ECO:0000313" key="2">
    <source>
        <dbReference type="EMBL" id="RLN23406.1"/>
    </source>
</evidence>
<organism evidence="2 3">
    <name type="scientific">Panicum miliaceum</name>
    <name type="common">Proso millet</name>
    <name type="synonym">Broomcorn millet</name>
    <dbReference type="NCBI Taxonomy" id="4540"/>
    <lineage>
        <taxon>Eukaryota</taxon>
        <taxon>Viridiplantae</taxon>
        <taxon>Streptophyta</taxon>
        <taxon>Embryophyta</taxon>
        <taxon>Tracheophyta</taxon>
        <taxon>Spermatophyta</taxon>
        <taxon>Magnoliopsida</taxon>
        <taxon>Liliopsida</taxon>
        <taxon>Poales</taxon>
        <taxon>Poaceae</taxon>
        <taxon>PACMAD clade</taxon>
        <taxon>Panicoideae</taxon>
        <taxon>Panicodae</taxon>
        <taxon>Paniceae</taxon>
        <taxon>Panicinae</taxon>
        <taxon>Panicum</taxon>
        <taxon>Panicum sect. Panicum</taxon>
    </lineage>
</organism>
<gene>
    <name evidence="2" type="ORF">C2845_PM07G13170</name>
</gene>
<sequence>MGRPLTRPSSTRFCSSRPPLKKRKTGSEERLASSFSQAGTVASWHGEFQLPQSTPMLVMAAMRCQGGRGPRGVDKDDAPKMQCERVPLPDGVSSSVIGEFLSCGACHVHRHIEFLHAVMVLT</sequence>
<evidence type="ECO:0000313" key="3">
    <source>
        <dbReference type="Proteomes" id="UP000275267"/>
    </source>
</evidence>
<proteinExistence type="predicted"/>
<dbReference type="AlphaFoldDB" id="A0A3L6SLD2"/>